<dbReference type="Pfam" id="PF02632">
    <property type="entry name" value="BioY"/>
    <property type="match status" value="1"/>
</dbReference>
<keyword evidence="3" id="KW-0812">Transmembrane</keyword>
<keyword evidence="2" id="KW-0813">Transport</keyword>
<organism evidence="4 5">
    <name type="scientific">Agrobacterium vitis</name>
    <name type="common">Rhizobium vitis</name>
    <dbReference type="NCBI Taxonomy" id="373"/>
    <lineage>
        <taxon>Bacteria</taxon>
        <taxon>Pseudomonadati</taxon>
        <taxon>Pseudomonadota</taxon>
        <taxon>Alphaproteobacteria</taxon>
        <taxon>Hyphomicrobiales</taxon>
        <taxon>Rhizobiaceae</taxon>
        <taxon>Rhizobium/Agrobacterium group</taxon>
        <taxon>Agrobacterium</taxon>
    </lineage>
</organism>
<reference evidence="4 5" key="1">
    <citation type="submission" date="2018-08" db="EMBL/GenBank/DDBJ databases">
        <title>Genome sequencing of Agrobacterium vitis strain ICMP 10754.</title>
        <authorList>
            <person name="Visnovsky S.B."/>
            <person name="Pitman A.R."/>
        </authorList>
    </citation>
    <scope>NUCLEOTIDE SEQUENCE [LARGE SCALE GENOMIC DNA]</scope>
    <source>
        <strain evidence="4 5">ICMP 10754</strain>
    </source>
</reference>
<keyword evidence="3" id="KW-1133">Transmembrane helix</keyword>
<feature type="transmembrane region" description="Helical" evidence="3">
    <location>
        <begin position="66"/>
        <end position="84"/>
    </location>
</feature>
<protein>
    <recommendedName>
        <fullName evidence="2">Biotin transporter</fullName>
    </recommendedName>
</protein>
<dbReference type="GO" id="GO:0005886">
    <property type="term" value="C:plasma membrane"/>
    <property type="evidence" value="ECO:0007669"/>
    <property type="project" value="UniProtKB-SubCell"/>
</dbReference>
<dbReference type="PANTHER" id="PTHR34295:SF1">
    <property type="entry name" value="BIOTIN TRANSPORTER BIOY"/>
    <property type="match status" value="1"/>
</dbReference>
<gene>
    <name evidence="4" type="ORF">DXT89_18745</name>
</gene>
<dbReference type="Gene3D" id="1.10.1760.20">
    <property type="match status" value="1"/>
</dbReference>
<dbReference type="OrthoDB" id="9803495at2"/>
<evidence type="ECO:0000313" key="5">
    <source>
        <dbReference type="Proteomes" id="UP000436911"/>
    </source>
</evidence>
<dbReference type="Proteomes" id="UP000436911">
    <property type="component" value="Unassembled WGS sequence"/>
</dbReference>
<keyword evidence="2 3" id="KW-0472">Membrane</keyword>
<dbReference type="PANTHER" id="PTHR34295">
    <property type="entry name" value="BIOTIN TRANSPORTER BIOY"/>
    <property type="match status" value="1"/>
</dbReference>
<accession>A0A368NK57</accession>
<evidence type="ECO:0000256" key="3">
    <source>
        <dbReference type="SAM" id="Phobius"/>
    </source>
</evidence>
<sequence>MDIPLLSRANKNKFSIFIDKIIVVSAGVLLMTLAAKVQIPFWPVPMTLHTFAVMAFALMLGPQMSLTIFTTYLAVGAVGAPVFSGSPERGIGLAYMMGPTGGYLAGYWLAAWLTGLIGHGRGLAMHLVASFAGLTLVYAAGLAWLAFFVPGATLLTVGFMPFIGGDVVKCVLAALIASQWPPKAKRQQETEQ</sequence>
<name>A0A368NK57_AGRVI</name>
<feature type="transmembrane region" description="Helical" evidence="3">
    <location>
        <begin position="123"/>
        <end position="147"/>
    </location>
</feature>
<feature type="transmembrane region" description="Helical" evidence="3">
    <location>
        <begin position="90"/>
        <end position="111"/>
    </location>
</feature>
<dbReference type="PIRSF" id="PIRSF016661">
    <property type="entry name" value="BioY"/>
    <property type="match status" value="1"/>
</dbReference>
<evidence type="ECO:0000256" key="2">
    <source>
        <dbReference type="PIRNR" id="PIRNR016661"/>
    </source>
</evidence>
<keyword evidence="2" id="KW-1003">Cell membrane</keyword>
<dbReference type="GO" id="GO:0015225">
    <property type="term" value="F:biotin transmembrane transporter activity"/>
    <property type="evidence" value="ECO:0007669"/>
    <property type="project" value="UniProtKB-UniRule"/>
</dbReference>
<comment type="subcellular location">
    <subcellularLocation>
        <location evidence="2">Cell membrane</location>
        <topology evidence="2">Multi-pass membrane protein</topology>
    </subcellularLocation>
</comment>
<comment type="similarity">
    <text evidence="1 2">Belongs to the BioY family.</text>
</comment>
<feature type="transmembrane region" description="Helical" evidence="3">
    <location>
        <begin position="16"/>
        <end position="35"/>
    </location>
</feature>
<dbReference type="EMBL" id="QUSG01000012">
    <property type="protein sequence ID" value="KAA3525363.1"/>
    <property type="molecule type" value="Genomic_DNA"/>
</dbReference>
<dbReference type="InterPro" id="IPR003784">
    <property type="entry name" value="BioY"/>
</dbReference>
<evidence type="ECO:0000313" key="4">
    <source>
        <dbReference type="EMBL" id="KAA3525363.1"/>
    </source>
</evidence>
<comment type="caution">
    <text evidence="4">The sequence shown here is derived from an EMBL/GenBank/DDBJ whole genome shotgun (WGS) entry which is preliminary data.</text>
</comment>
<dbReference type="AlphaFoldDB" id="A0A368NK57"/>
<feature type="transmembrane region" description="Helical" evidence="3">
    <location>
        <begin position="153"/>
        <end position="177"/>
    </location>
</feature>
<evidence type="ECO:0000256" key="1">
    <source>
        <dbReference type="ARBA" id="ARBA00010692"/>
    </source>
</evidence>
<proteinExistence type="inferred from homology"/>